<evidence type="ECO:0000313" key="1">
    <source>
        <dbReference type="EMBL" id="OQO14088.1"/>
    </source>
</evidence>
<proteinExistence type="predicted"/>
<dbReference type="OrthoDB" id="5304511at2759"/>
<evidence type="ECO:0000313" key="2">
    <source>
        <dbReference type="Proteomes" id="UP000192596"/>
    </source>
</evidence>
<dbReference type="InParanoid" id="A0A1V8TRZ8"/>
<comment type="caution">
    <text evidence="1">The sequence shown here is derived from an EMBL/GenBank/DDBJ whole genome shotgun (WGS) entry which is preliminary data.</text>
</comment>
<organism evidence="1 2">
    <name type="scientific">Cryoendolithus antarcticus</name>
    <dbReference type="NCBI Taxonomy" id="1507870"/>
    <lineage>
        <taxon>Eukaryota</taxon>
        <taxon>Fungi</taxon>
        <taxon>Dikarya</taxon>
        <taxon>Ascomycota</taxon>
        <taxon>Pezizomycotina</taxon>
        <taxon>Dothideomycetes</taxon>
        <taxon>Dothideomycetidae</taxon>
        <taxon>Cladosporiales</taxon>
        <taxon>Cladosporiaceae</taxon>
        <taxon>Cryoendolithus</taxon>
    </lineage>
</organism>
<keyword evidence="2" id="KW-1185">Reference proteome</keyword>
<dbReference type="Proteomes" id="UP000192596">
    <property type="component" value="Unassembled WGS sequence"/>
</dbReference>
<accession>A0A1V8TRZ8</accession>
<sequence>MPSACQSTTWNADAARDVFLRIFPIWEIEEIACIYEFLQYEYGCVLIEIAKHFCSLHPTADVNGWKKEEGYFDAFEPFDIRPGCDCFDRGRETLASLGPSRLHEMHRTRCLKFISDAHEDGFDHDHDWRLTPGYLLPGLLHDTYDDDTSLHHIFPAEEHVLRERCSTEQHVKHKQPTTGWLWLQSDDERTLADARRRYAETTPFGHFDMRYWGYVFWDEERLQAMGLPSEYAPFVLNSIFDWDKWRTHEEEVWTREKAAPISDHWDYDVFTNRVLQ</sequence>
<reference evidence="2" key="1">
    <citation type="submission" date="2017-03" db="EMBL/GenBank/DDBJ databases">
        <title>Genomes of endolithic fungi from Antarctica.</title>
        <authorList>
            <person name="Coleine C."/>
            <person name="Masonjones S."/>
            <person name="Stajich J.E."/>
        </authorList>
    </citation>
    <scope>NUCLEOTIDE SEQUENCE [LARGE SCALE GENOMIC DNA]</scope>
    <source>
        <strain evidence="2">CCFEE 5527</strain>
    </source>
</reference>
<name>A0A1V8TRZ8_9PEZI</name>
<dbReference type="AlphaFoldDB" id="A0A1V8TRZ8"/>
<protein>
    <submittedName>
        <fullName evidence="1">Uncharacterized protein</fullName>
    </submittedName>
</protein>
<dbReference type="EMBL" id="NAJO01000002">
    <property type="protein sequence ID" value="OQO14088.1"/>
    <property type="molecule type" value="Genomic_DNA"/>
</dbReference>
<gene>
    <name evidence="1" type="ORF">B0A48_00964</name>
</gene>